<keyword evidence="2" id="KW-0732">Signal</keyword>
<name>A0AAX3LR53_9RHOB</name>
<keyword evidence="1" id="KW-1133">Transmembrane helix</keyword>
<gene>
    <name evidence="3" type="ORF">PL336_04215</name>
</gene>
<dbReference type="RefSeq" id="WP_271689240.1">
    <property type="nucleotide sequence ID" value="NZ_CP116423.1"/>
</dbReference>
<dbReference type="Gene3D" id="2.60.120.260">
    <property type="entry name" value="Galactose-binding domain-like"/>
    <property type="match status" value="1"/>
</dbReference>
<evidence type="ECO:0000256" key="2">
    <source>
        <dbReference type="SAM" id="SignalP"/>
    </source>
</evidence>
<organism evidence="3 4">
    <name type="scientific">Sulfitobacter faviae</name>
    <dbReference type="NCBI Taxonomy" id="1775881"/>
    <lineage>
        <taxon>Bacteria</taxon>
        <taxon>Pseudomonadati</taxon>
        <taxon>Pseudomonadota</taxon>
        <taxon>Alphaproteobacteria</taxon>
        <taxon>Rhodobacterales</taxon>
        <taxon>Roseobacteraceae</taxon>
        <taxon>Sulfitobacter</taxon>
    </lineage>
</organism>
<keyword evidence="1" id="KW-0812">Transmembrane</keyword>
<dbReference type="EMBL" id="CP116423">
    <property type="protein sequence ID" value="WCE71055.1"/>
    <property type="molecule type" value="Genomic_DNA"/>
</dbReference>
<feature type="signal peptide" evidence="2">
    <location>
        <begin position="1"/>
        <end position="19"/>
    </location>
</feature>
<dbReference type="Proteomes" id="UP001210770">
    <property type="component" value="Chromosome"/>
</dbReference>
<accession>A0AAX3LR53</accession>
<reference evidence="3" key="1">
    <citation type="submission" date="2023-01" db="EMBL/GenBank/DDBJ databases">
        <title>Comparative genomic analysis of cold water coral derived Sulfitobacter faviae: insights into their metabolism and habitat adaptation.</title>
        <authorList>
            <person name="Guo Y."/>
            <person name="Lin S."/>
            <person name="Huang Z."/>
            <person name="Tang K."/>
            <person name="Wang X."/>
        </authorList>
    </citation>
    <scope>NUCLEOTIDE SEQUENCE</scope>
    <source>
        <strain evidence="3">SCSIO W_1865</strain>
    </source>
</reference>
<evidence type="ECO:0000256" key="1">
    <source>
        <dbReference type="SAM" id="Phobius"/>
    </source>
</evidence>
<protein>
    <submittedName>
        <fullName evidence="3">Cellulose biosynthesis cyclic di-GMP-binding regulatory protein BcsB</fullName>
    </submittedName>
</protein>
<feature type="transmembrane region" description="Helical" evidence="1">
    <location>
        <begin position="614"/>
        <end position="634"/>
    </location>
</feature>
<evidence type="ECO:0000313" key="3">
    <source>
        <dbReference type="EMBL" id="WCE71055.1"/>
    </source>
</evidence>
<keyword evidence="1" id="KW-0472">Membrane</keyword>
<evidence type="ECO:0000313" key="4">
    <source>
        <dbReference type="Proteomes" id="UP001210770"/>
    </source>
</evidence>
<proteinExistence type="predicted"/>
<sequence length="647" mass="68431">MKYPAIGLLAALLPFQVHAQTAQGEDAANAPTEQVQEGLIARTFDLAELGFQNGLSFRQLSGNATIYIPLPNPDALSSGSLQLELEHASTTEVDRYLQVSVAGRPVLSQALPDGAGRLSVPVPLSPEDVSGGFIAVGLSYSGAFSDRVCVDERASGDFLEITAASSVTLQLDPSEIDTSAAFAGLRPADTRLAIGGNDSLAALAAATRAAALFDAEAGRLTFGGDGASTSGAWSEGAIELDVTNSGVASEMAVDNQAGLPVLNLRGSDPQVGLWQLVSEWSPLSNEGATVVDVAGGPARFDDRLPLSALEGDLTPRPVVSTEDFFVPFQSSDLPAGKGVSGVNLHVAAALDPEGRGATASVFLNDTLLGNRPLDSGRPEQLTFSVPSGLLGRDNLLRVSIQRQPSGGECRFKPQGYPAQILPGSALLLSDSTAQDRDFFTLRQEFADGVQVVLDPALSLDFAQTLPWLAGVAGSVIPDRAPILPRASVDALEGDEPFFVISDQNPGDAEPLITFDQGRIEVRDRQDNLIYSGEDLSRLGVVQIVTRGDTRGLWLRPGNGPAPELTPERPMVLDRGDLALIGQEGVILATATDRSPLVDVVYPDRTSLAQMLAKYRPWIVGAIWVLVTLLVLIVFQRVYRARRGKDET</sequence>
<feature type="chain" id="PRO_5043746652" evidence="2">
    <location>
        <begin position="20"/>
        <end position="647"/>
    </location>
</feature>
<dbReference type="AlphaFoldDB" id="A0AAX3LR53"/>